<dbReference type="EMBL" id="KV875099">
    <property type="protein sequence ID" value="OIW27504.1"/>
    <property type="molecule type" value="Genomic_DNA"/>
</dbReference>
<dbReference type="InParanoid" id="A0A1J7JCR4"/>
<gene>
    <name evidence="2" type="ORF">CONLIGDRAFT_434831</name>
</gene>
<name>A0A1J7JCR4_9PEZI</name>
<dbReference type="GO" id="GO:0031501">
    <property type="term" value="C:mannosyltransferase complex"/>
    <property type="evidence" value="ECO:0007669"/>
    <property type="project" value="TreeGrafter"/>
</dbReference>
<evidence type="ECO:0000313" key="2">
    <source>
        <dbReference type="EMBL" id="OIW27504.1"/>
    </source>
</evidence>
<evidence type="ECO:0000256" key="1">
    <source>
        <dbReference type="SAM" id="Phobius"/>
    </source>
</evidence>
<reference evidence="2 3" key="1">
    <citation type="submission" date="2016-10" db="EMBL/GenBank/DDBJ databases">
        <title>Draft genome sequence of Coniochaeta ligniaria NRRL30616, a lignocellulolytic fungus for bioabatement of inhibitors in plant biomass hydrolysates.</title>
        <authorList>
            <consortium name="DOE Joint Genome Institute"/>
            <person name="Jimenez D.J."/>
            <person name="Hector R.E."/>
            <person name="Riley R."/>
            <person name="Sun H."/>
            <person name="Grigoriev I.V."/>
            <person name="Van Elsas J.D."/>
            <person name="Nichols N.N."/>
        </authorList>
    </citation>
    <scope>NUCLEOTIDE SEQUENCE [LARGE SCALE GENOMIC DNA]</scope>
    <source>
        <strain evidence="2 3">NRRL 30616</strain>
    </source>
</reference>
<accession>A0A1J7JCR4</accession>
<keyword evidence="1" id="KW-0472">Membrane</keyword>
<dbReference type="PANTHER" id="PTHR28022">
    <property type="entry name" value="GPI MANNOSYLTRANSFERASE 2 SUBUNIT PGA1"/>
    <property type="match status" value="1"/>
</dbReference>
<dbReference type="AlphaFoldDB" id="A0A1J7JCR4"/>
<keyword evidence="3" id="KW-1185">Reference proteome</keyword>
<dbReference type="Pfam" id="PF10333">
    <property type="entry name" value="Pga1"/>
    <property type="match status" value="1"/>
</dbReference>
<protein>
    <submittedName>
        <fullName evidence="2">Uncharacterized protein</fullName>
    </submittedName>
</protein>
<evidence type="ECO:0000313" key="3">
    <source>
        <dbReference type="Proteomes" id="UP000182658"/>
    </source>
</evidence>
<dbReference type="PANTHER" id="PTHR28022:SF1">
    <property type="entry name" value="GPI MANNOSYLTRANSFERASE 2 SUBUNIT PGA1"/>
    <property type="match status" value="1"/>
</dbReference>
<dbReference type="GO" id="GO:0005789">
    <property type="term" value="C:endoplasmic reticulum membrane"/>
    <property type="evidence" value="ECO:0007669"/>
    <property type="project" value="TreeGrafter"/>
</dbReference>
<dbReference type="GO" id="GO:0000030">
    <property type="term" value="F:mannosyltransferase activity"/>
    <property type="evidence" value="ECO:0007669"/>
    <property type="project" value="TreeGrafter"/>
</dbReference>
<feature type="transmembrane region" description="Helical" evidence="1">
    <location>
        <begin position="238"/>
        <end position="256"/>
    </location>
</feature>
<dbReference type="GO" id="GO:0006506">
    <property type="term" value="P:GPI anchor biosynthetic process"/>
    <property type="evidence" value="ECO:0007669"/>
    <property type="project" value="TreeGrafter"/>
</dbReference>
<dbReference type="OrthoDB" id="3360032at2759"/>
<organism evidence="2 3">
    <name type="scientific">Coniochaeta ligniaria NRRL 30616</name>
    <dbReference type="NCBI Taxonomy" id="1408157"/>
    <lineage>
        <taxon>Eukaryota</taxon>
        <taxon>Fungi</taxon>
        <taxon>Dikarya</taxon>
        <taxon>Ascomycota</taxon>
        <taxon>Pezizomycotina</taxon>
        <taxon>Sordariomycetes</taxon>
        <taxon>Sordariomycetidae</taxon>
        <taxon>Coniochaetales</taxon>
        <taxon>Coniochaetaceae</taxon>
        <taxon>Coniochaeta</taxon>
    </lineage>
</organism>
<sequence length="276" mass="30964">MVSDIPTRYVDLALLELHLQYPNIQLTLFTHSHSSHESHTMAFKYLLLTALYLQSCLANVEKTIFLGPATVNVPHQHPTLEDLRLDVLTPDTWTLRTKLAADFPNEKNPFGKTSWFLLDSLTPYQRYEVRVCWPATQPTSFTLETFSLPTVWDTPELVASLAEYAYSRQPASEDEIASSSLPATGESEASVLFLRIIAKADYFTTNATLMSDVPPVDVDIILDPFVLNVLPRSLVPTVGYIIVVAAASFFAAKYVLRFLQAIIRGDGVERKVKKQQ</sequence>
<dbReference type="Proteomes" id="UP000182658">
    <property type="component" value="Unassembled WGS sequence"/>
</dbReference>
<proteinExistence type="predicted"/>
<keyword evidence="1" id="KW-1133">Transmembrane helix</keyword>
<keyword evidence="1" id="KW-0812">Transmembrane</keyword>
<dbReference type="InterPro" id="IPR019433">
    <property type="entry name" value="GPI_ManTrfase_II_coact_Pga1"/>
</dbReference>